<dbReference type="GO" id="GO:0016491">
    <property type="term" value="F:oxidoreductase activity"/>
    <property type="evidence" value="ECO:0007669"/>
    <property type="project" value="UniProtKB-ARBA"/>
</dbReference>
<gene>
    <name evidence="2" type="ORF">SAMN05421806_101724</name>
</gene>
<dbReference type="SUPFAM" id="SSF51735">
    <property type="entry name" value="NAD(P)-binding Rossmann-fold domains"/>
    <property type="match status" value="1"/>
</dbReference>
<dbReference type="Proteomes" id="UP000199155">
    <property type="component" value="Unassembled WGS sequence"/>
</dbReference>
<name>A0A1G8UAB2_9ACTN</name>
<evidence type="ECO:0000256" key="1">
    <source>
        <dbReference type="ARBA" id="ARBA00008903"/>
    </source>
</evidence>
<reference evidence="2 3" key="1">
    <citation type="submission" date="2016-10" db="EMBL/GenBank/DDBJ databases">
        <authorList>
            <person name="de Groot N.N."/>
        </authorList>
    </citation>
    <scope>NUCLEOTIDE SEQUENCE [LARGE SCALE GENOMIC DNA]</scope>
    <source>
        <strain evidence="2 3">CGMCC 4.5727</strain>
    </source>
</reference>
<dbReference type="FunFam" id="3.40.50.720:FF:000311">
    <property type="entry name" value="Ornithine cyclodeaminase"/>
    <property type="match status" value="1"/>
</dbReference>
<dbReference type="EMBL" id="FNFF01000001">
    <property type="protein sequence ID" value="SDJ50544.1"/>
    <property type="molecule type" value="Genomic_DNA"/>
</dbReference>
<dbReference type="RefSeq" id="WP_093607143.1">
    <property type="nucleotide sequence ID" value="NZ_FNFF01000001.1"/>
</dbReference>
<keyword evidence="3" id="KW-1185">Reference proteome</keyword>
<evidence type="ECO:0000313" key="2">
    <source>
        <dbReference type="EMBL" id="SDJ50544.1"/>
    </source>
</evidence>
<dbReference type="STRING" id="417292.SAMN05421806_101724"/>
<proteinExistence type="inferred from homology"/>
<dbReference type="Pfam" id="PF02423">
    <property type="entry name" value="OCD_Mu_crystall"/>
    <property type="match status" value="1"/>
</dbReference>
<accession>A0A1G8UAB2</accession>
<dbReference type="InterPro" id="IPR036291">
    <property type="entry name" value="NAD(P)-bd_dom_sf"/>
</dbReference>
<sequence length="341" mass="35652">MTLILTRSVIRTLLADAVEDVEHAVARAHRELAVGQAKLPAPPAMRLRDEEGTGEGNAGADGAFLAMAAASAPDRLATVKLLADLPANRARGLPVQRSAVLAVDARTGACAALLDGAELTRIRTAAATAVATRALARPDARTLGLLGTGPLARAHVRALLPGRPYEHVLIWGRTPANAQALAGWVTSELGLPAKVFADPRSVTEHADVLCTLTPARDPFVHGPWLKPGQHINAVGAPPRPDHRELDTAAVLRCRIVVDAYETARAKSGEVLIPLAEGALGEEDFRTELGSVLTGEVPGRTADDELTLFNSVGVGLQDLAVARLLIDRAGERGLGLTVDLAG</sequence>
<dbReference type="GO" id="GO:0005737">
    <property type="term" value="C:cytoplasm"/>
    <property type="evidence" value="ECO:0007669"/>
    <property type="project" value="TreeGrafter"/>
</dbReference>
<comment type="similarity">
    <text evidence="1">Belongs to the ornithine cyclodeaminase/mu-crystallin family.</text>
</comment>
<evidence type="ECO:0000313" key="3">
    <source>
        <dbReference type="Proteomes" id="UP000199155"/>
    </source>
</evidence>
<protein>
    <submittedName>
        <fullName evidence="2">Ornithine cyclodeaminase/alanine dehydrogenase</fullName>
    </submittedName>
</protein>
<dbReference type="OrthoDB" id="3814544at2"/>
<organism evidence="2 3">
    <name type="scientific">Streptomyces indicus</name>
    <dbReference type="NCBI Taxonomy" id="417292"/>
    <lineage>
        <taxon>Bacteria</taxon>
        <taxon>Bacillati</taxon>
        <taxon>Actinomycetota</taxon>
        <taxon>Actinomycetes</taxon>
        <taxon>Kitasatosporales</taxon>
        <taxon>Streptomycetaceae</taxon>
        <taxon>Streptomyces</taxon>
    </lineage>
</organism>
<dbReference type="PANTHER" id="PTHR13812">
    <property type="entry name" value="KETIMINE REDUCTASE MU-CRYSTALLIN"/>
    <property type="match status" value="1"/>
</dbReference>
<dbReference type="AlphaFoldDB" id="A0A1G8UAB2"/>
<dbReference type="InterPro" id="IPR023401">
    <property type="entry name" value="ODC_N"/>
</dbReference>
<dbReference type="GO" id="GO:0019752">
    <property type="term" value="P:carboxylic acid metabolic process"/>
    <property type="evidence" value="ECO:0007669"/>
    <property type="project" value="UniProtKB-ARBA"/>
</dbReference>
<dbReference type="Gene3D" id="3.30.1780.10">
    <property type="entry name" value="ornithine cyclodeaminase, domain 1"/>
    <property type="match status" value="1"/>
</dbReference>
<dbReference type="InterPro" id="IPR003462">
    <property type="entry name" value="ODC_Mu_crystall"/>
</dbReference>
<dbReference type="PANTHER" id="PTHR13812:SF19">
    <property type="entry name" value="KETIMINE REDUCTASE MU-CRYSTALLIN"/>
    <property type="match status" value="1"/>
</dbReference>
<dbReference type="Gene3D" id="3.40.50.720">
    <property type="entry name" value="NAD(P)-binding Rossmann-like Domain"/>
    <property type="match status" value="1"/>
</dbReference>
<dbReference type="PIRSF" id="PIRSF001439">
    <property type="entry name" value="CryM"/>
    <property type="match status" value="1"/>
</dbReference>